<dbReference type="EC" id="4.2.3.-" evidence="6"/>
<evidence type="ECO:0000256" key="4">
    <source>
        <dbReference type="ARBA" id="ARBA00022842"/>
    </source>
</evidence>
<evidence type="ECO:0000256" key="1">
    <source>
        <dbReference type="ARBA" id="ARBA00001946"/>
    </source>
</evidence>
<comment type="cofactor">
    <cofactor evidence="1 6">
        <name>Mg(2+)</name>
        <dbReference type="ChEBI" id="CHEBI:18420"/>
    </cofactor>
</comment>
<evidence type="ECO:0000256" key="2">
    <source>
        <dbReference type="ARBA" id="ARBA00006333"/>
    </source>
</evidence>
<dbReference type="SFLD" id="SFLDS00005">
    <property type="entry name" value="Isoprenoid_Synthase_Type_I"/>
    <property type="match status" value="1"/>
</dbReference>
<dbReference type="AlphaFoldDB" id="A0AAW0G236"/>
<dbReference type="GO" id="GO:0010333">
    <property type="term" value="F:terpene synthase activity"/>
    <property type="evidence" value="ECO:0007669"/>
    <property type="project" value="InterPro"/>
</dbReference>
<keyword evidence="5 6" id="KW-0456">Lyase</keyword>
<dbReference type="InterPro" id="IPR008949">
    <property type="entry name" value="Isoprenoid_synthase_dom_sf"/>
</dbReference>
<dbReference type="SFLD" id="SFLDG01020">
    <property type="entry name" value="Terpene_Cyclase_Like_2"/>
    <property type="match status" value="1"/>
</dbReference>
<organism evidence="7 8">
    <name type="scientific">Cerrena zonata</name>
    <dbReference type="NCBI Taxonomy" id="2478898"/>
    <lineage>
        <taxon>Eukaryota</taxon>
        <taxon>Fungi</taxon>
        <taxon>Dikarya</taxon>
        <taxon>Basidiomycota</taxon>
        <taxon>Agaricomycotina</taxon>
        <taxon>Agaricomycetes</taxon>
        <taxon>Polyporales</taxon>
        <taxon>Cerrenaceae</taxon>
        <taxon>Cerrena</taxon>
    </lineage>
</organism>
<keyword evidence="3 6" id="KW-0479">Metal-binding</keyword>
<dbReference type="Proteomes" id="UP001385951">
    <property type="component" value="Unassembled WGS sequence"/>
</dbReference>
<keyword evidence="4 6" id="KW-0460">Magnesium</keyword>
<reference evidence="7 8" key="1">
    <citation type="submission" date="2022-09" db="EMBL/GenBank/DDBJ databases">
        <authorList>
            <person name="Palmer J.M."/>
        </authorList>
    </citation>
    <scope>NUCLEOTIDE SEQUENCE [LARGE SCALE GENOMIC DNA]</scope>
    <source>
        <strain evidence="7 8">DSM 7382</strain>
    </source>
</reference>
<dbReference type="GO" id="GO:0046872">
    <property type="term" value="F:metal ion binding"/>
    <property type="evidence" value="ECO:0007669"/>
    <property type="project" value="UniProtKB-KW"/>
</dbReference>
<evidence type="ECO:0000256" key="5">
    <source>
        <dbReference type="ARBA" id="ARBA00023239"/>
    </source>
</evidence>
<protein>
    <recommendedName>
        <fullName evidence="6">Terpene synthase</fullName>
        <ecNumber evidence="6">4.2.3.-</ecNumber>
    </recommendedName>
</protein>
<evidence type="ECO:0000256" key="6">
    <source>
        <dbReference type="RuleBase" id="RU366034"/>
    </source>
</evidence>
<evidence type="ECO:0000313" key="7">
    <source>
        <dbReference type="EMBL" id="KAK7687291.1"/>
    </source>
</evidence>
<dbReference type="EMBL" id="JASBNA010000014">
    <property type="protein sequence ID" value="KAK7687291.1"/>
    <property type="molecule type" value="Genomic_DNA"/>
</dbReference>
<proteinExistence type="inferred from homology"/>
<dbReference type="Pfam" id="PF19086">
    <property type="entry name" value="Terpene_syn_C_2"/>
    <property type="match status" value="1"/>
</dbReference>
<comment type="caution">
    <text evidence="7">The sequence shown here is derived from an EMBL/GenBank/DDBJ whole genome shotgun (WGS) entry which is preliminary data.</text>
</comment>
<dbReference type="SUPFAM" id="SSF48576">
    <property type="entry name" value="Terpenoid synthases"/>
    <property type="match status" value="1"/>
</dbReference>
<name>A0AAW0G236_9APHY</name>
<gene>
    <name evidence="7" type="ORF">QCA50_009796</name>
</gene>
<dbReference type="InterPro" id="IPR034686">
    <property type="entry name" value="Terpene_cyclase-like_2"/>
</dbReference>
<dbReference type="Gene3D" id="1.10.600.10">
    <property type="entry name" value="Farnesyl Diphosphate Synthase"/>
    <property type="match status" value="1"/>
</dbReference>
<keyword evidence="8" id="KW-1185">Reference proteome</keyword>
<evidence type="ECO:0000313" key="8">
    <source>
        <dbReference type="Proteomes" id="UP001385951"/>
    </source>
</evidence>
<dbReference type="GO" id="GO:0008299">
    <property type="term" value="P:isoprenoid biosynthetic process"/>
    <property type="evidence" value="ECO:0007669"/>
    <property type="project" value="UniProtKB-ARBA"/>
</dbReference>
<comment type="similarity">
    <text evidence="2 6">Belongs to the terpene synthase family.</text>
</comment>
<evidence type="ECO:0000256" key="3">
    <source>
        <dbReference type="ARBA" id="ARBA00022723"/>
    </source>
</evidence>
<dbReference type="PANTHER" id="PTHR35201:SF4">
    <property type="entry name" value="BETA-PINACENE SYNTHASE-RELATED"/>
    <property type="match status" value="1"/>
</dbReference>
<accession>A0AAW0G236</accession>
<sequence>MSPQRFVFPDLVAHCPYQLRIHPECDAVNKQSEEWIMKGVSFTPDRLKRFLDVKAGVLTAYCYCDADLFRLQASSDYLTWLFCVDDWTDEFDEDESGSFKDCVLGCLKDPYGFETDKVAGLLIKDFFRRFLQTSGPHCAKRFIDTTDLYLDSVGRQAADRTEERTPDLESYIALRRDTSACRTCFALMEFANGIDLPDEVSEHPLIREMEDATNDLVSWSNDIFSYDKEQLIEDTHNIVAVIIEDKKLDLQSAIDYAGDLCNNCIARFDEARKELPSWGPEVDFEVKRYAQGLQDWIVGSLHWSFVSKRYFGQDGEAVKNHRTIELTPAMK</sequence>
<dbReference type="PANTHER" id="PTHR35201">
    <property type="entry name" value="TERPENE SYNTHASE"/>
    <property type="match status" value="1"/>
</dbReference>